<comment type="pathway">
    <text evidence="4 14">Amino-acid biosynthesis; L-threonine biosynthesis; L-threonine from L-aspartate: step 1/5.</text>
</comment>
<evidence type="ECO:0000256" key="2">
    <source>
        <dbReference type="ARBA" id="ARBA00004766"/>
    </source>
</evidence>
<dbReference type="PANTHER" id="PTHR21499">
    <property type="entry name" value="ASPARTATE KINASE"/>
    <property type="match status" value="1"/>
</dbReference>
<keyword evidence="14" id="KW-0028">Amino-acid biosynthesis</keyword>
<evidence type="ECO:0000256" key="10">
    <source>
        <dbReference type="ARBA" id="ARBA00022915"/>
    </source>
</evidence>
<evidence type="ECO:0000256" key="11">
    <source>
        <dbReference type="ARBA" id="ARBA00023154"/>
    </source>
</evidence>
<keyword evidence="8 13" id="KW-0418">Kinase</keyword>
<accession>A0ABU0MYL2</accession>
<evidence type="ECO:0000256" key="13">
    <source>
        <dbReference type="RuleBase" id="RU003448"/>
    </source>
</evidence>
<dbReference type="SUPFAM" id="SSF55021">
    <property type="entry name" value="ACT-like"/>
    <property type="match status" value="2"/>
</dbReference>
<keyword evidence="9" id="KW-0067">ATP-binding</keyword>
<gene>
    <name evidence="16" type="ORF">QOZ92_001115</name>
</gene>
<organism evidence="16 17">
    <name type="scientific">Paraclostridium ghonii</name>
    <dbReference type="NCBI Taxonomy" id="29358"/>
    <lineage>
        <taxon>Bacteria</taxon>
        <taxon>Bacillati</taxon>
        <taxon>Bacillota</taxon>
        <taxon>Clostridia</taxon>
        <taxon>Peptostreptococcales</taxon>
        <taxon>Peptostreptococcaceae</taxon>
        <taxon>Paraclostridium</taxon>
    </lineage>
</organism>
<dbReference type="InterPro" id="IPR001341">
    <property type="entry name" value="Asp_kinase"/>
</dbReference>
<evidence type="ECO:0000256" key="5">
    <source>
        <dbReference type="ARBA" id="ARBA00010122"/>
    </source>
</evidence>
<dbReference type="Proteomes" id="UP001232584">
    <property type="component" value="Unassembled WGS sequence"/>
</dbReference>
<dbReference type="EC" id="2.7.2.4" evidence="13"/>
<dbReference type="PROSITE" id="PS00324">
    <property type="entry name" value="ASPARTOKINASE"/>
    <property type="match status" value="1"/>
</dbReference>
<comment type="pathway">
    <text evidence="3 14">Amino-acid biosynthesis; L-methionine biosynthesis via de novo pathway; L-homoserine from L-aspartate: step 1/3.</text>
</comment>
<evidence type="ECO:0000313" key="17">
    <source>
        <dbReference type="Proteomes" id="UP001232584"/>
    </source>
</evidence>
<keyword evidence="6 13" id="KW-0808">Transferase</keyword>
<dbReference type="GO" id="GO:0004072">
    <property type="term" value="F:aspartate kinase activity"/>
    <property type="evidence" value="ECO:0007669"/>
    <property type="project" value="UniProtKB-EC"/>
</dbReference>
<dbReference type="PIRSF" id="PIRSF000726">
    <property type="entry name" value="Asp_kin"/>
    <property type="match status" value="1"/>
</dbReference>
<dbReference type="RefSeq" id="WP_307504340.1">
    <property type="nucleotide sequence ID" value="NZ_BAAACE010000014.1"/>
</dbReference>
<evidence type="ECO:0000256" key="4">
    <source>
        <dbReference type="ARBA" id="ARBA00005139"/>
    </source>
</evidence>
<dbReference type="SUPFAM" id="SSF53633">
    <property type="entry name" value="Carbamate kinase-like"/>
    <property type="match status" value="1"/>
</dbReference>
<dbReference type="InterPro" id="IPR054352">
    <property type="entry name" value="ACT_Aspartokinase"/>
</dbReference>
<dbReference type="InterPro" id="IPR018042">
    <property type="entry name" value="Aspartate_kinase_CS"/>
</dbReference>
<dbReference type="PANTHER" id="PTHR21499:SF67">
    <property type="entry name" value="ASPARTOKINASE 3"/>
    <property type="match status" value="1"/>
</dbReference>
<dbReference type="EMBL" id="JAUSWG010000003">
    <property type="protein sequence ID" value="MDQ0556002.1"/>
    <property type="molecule type" value="Genomic_DNA"/>
</dbReference>
<evidence type="ECO:0000256" key="8">
    <source>
        <dbReference type="ARBA" id="ARBA00022777"/>
    </source>
</evidence>
<keyword evidence="7" id="KW-0547">Nucleotide-binding</keyword>
<evidence type="ECO:0000256" key="14">
    <source>
        <dbReference type="RuleBase" id="RU004249"/>
    </source>
</evidence>
<comment type="caution">
    <text evidence="16">The sequence shown here is derived from an EMBL/GenBank/DDBJ whole genome shotgun (WGS) entry which is preliminary data.</text>
</comment>
<dbReference type="Pfam" id="PF22468">
    <property type="entry name" value="ACT_9"/>
    <property type="match status" value="1"/>
</dbReference>
<dbReference type="Pfam" id="PF00696">
    <property type="entry name" value="AA_kinase"/>
    <property type="match status" value="1"/>
</dbReference>
<dbReference type="InterPro" id="IPR036393">
    <property type="entry name" value="AceGlu_kinase-like_sf"/>
</dbReference>
<comment type="pathway">
    <text evidence="2 14">Amino-acid biosynthesis; L-lysine biosynthesis via DAP pathway; (S)-tetrahydrodipicolinate from L-aspartate: step 1/4.</text>
</comment>
<evidence type="ECO:0000256" key="1">
    <source>
        <dbReference type="ARBA" id="ARBA00003121"/>
    </source>
</evidence>
<feature type="domain" description="ACT" evidence="15">
    <location>
        <begin position="376"/>
        <end position="439"/>
    </location>
</feature>
<comment type="catalytic activity">
    <reaction evidence="12 13">
        <text>L-aspartate + ATP = 4-phospho-L-aspartate + ADP</text>
        <dbReference type="Rhea" id="RHEA:23776"/>
        <dbReference type="ChEBI" id="CHEBI:29991"/>
        <dbReference type="ChEBI" id="CHEBI:30616"/>
        <dbReference type="ChEBI" id="CHEBI:57535"/>
        <dbReference type="ChEBI" id="CHEBI:456216"/>
        <dbReference type="EC" id="2.7.2.4"/>
    </reaction>
</comment>
<evidence type="ECO:0000256" key="3">
    <source>
        <dbReference type="ARBA" id="ARBA00004986"/>
    </source>
</evidence>
<reference evidence="16 17" key="1">
    <citation type="submission" date="2023-07" db="EMBL/GenBank/DDBJ databases">
        <title>Genomic Encyclopedia of Type Strains, Phase IV (KMG-IV): sequencing the most valuable type-strain genomes for metagenomic binning, comparative biology and taxonomic classification.</title>
        <authorList>
            <person name="Goeker M."/>
        </authorList>
    </citation>
    <scope>NUCLEOTIDE SEQUENCE [LARGE SCALE GENOMIC DNA]</scope>
    <source>
        <strain evidence="16 17">DSM 15049</strain>
    </source>
</reference>
<dbReference type="Gene3D" id="3.30.2130.10">
    <property type="entry name" value="VC0802-like"/>
    <property type="match status" value="1"/>
</dbReference>
<dbReference type="InterPro" id="IPR001048">
    <property type="entry name" value="Asp/Glu/Uridylate_kinase"/>
</dbReference>
<keyword evidence="11" id="KW-0457">Lysine biosynthesis</keyword>
<dbReference type="Gene3D" id="3.40.1160.10">
    <property type="entry name" value="Acetylglutamate kinase-like"/>
    <property type="match status" value="1"/>
</dbReference>
<dbReference type="InterPro" id="IPR045865">
    <property type="entry name" value="ACT-like_dom_sf"/>
</dbReference>
<evidence type="ECO:0000256" key="12">
    <source>
        <dbReference type="ARBA" id="ARBA00047872"/>
    </source>
</evidence>
<comment type="similarity">
    <text evidence="5 13">Belongs to the aspartokinase family.</text>
</comment>
<dbReference type="NCBIfam" id="TIGR00657">
    <property type="entry name" value="asp_kinases"/>
    <property type="match status" value="1"/>
</dbReference>
<comment type="function">
    <text evidence="1">Catalyzes the phosphorylation of the beta-carboxyl group of aspartic acid with ATP to yield 4-phospho-L-aspartate, which is involved in the branched biosynthetic pathway leading to the biosynthesis of amino acids threonine, isoleucine and methionine.</text>
</comment>
<evidence type="ECO:0000256" key="9">
    <source>
        <dbReference type="ARBA" id="ARBA00022840"/>
    </source>
</evidence>
<proteinExistence type="inferred from homology"/>
<keyword evidence="10" id="KW-0220">Diaminopimelate biosynthesis</keyword>
<dbReference type="InterPro" id="IPR002912">
    <property type="entry name" value="ACT_dom"/>
</dbReference>
<sequence>MIKVVKFGGSSVANSQQFKKVKRIIEKDDTRRFVVVSASGRECSEDNKITDLLYLCHAHIKYNINCDKIFKMIEEKFLRIAKDLGLHYNIEKELSIIHSQLDKNIDLDYLVSRGEYLTALLMAEYLNYEFVDAKDIIFFNYDGTFDYDKIKKVFNEIVKDSTRLVIPGFYGSLPNGNLKIMSRGGGDVSGSILANIIDADVYENWTDVSGILMADPRIVKNPREIDIINYSELRELSYMGASILHEEAIFPVKVKDIPIHILNTNHPESKGTIIKDNVKNDNDNIVTGIAGKKDFSIITVKKNHMSNEIGLIKKALDIFERYRISIEHIPTGIDSFSLIVETEAIKPYVYELVTEIKKKCQADDVSVIDEISLIATVSRKMKNYPGISGRLFTTLGNNGINIVVISQTSDEMNIIVGVHNKDYEQTIKVIYEEFEGNRY</sequence>
<protein>
    <recommendedName>
        <fullName evidence="13">Aspartokinase</fullName>
        <ecNumber evidence="13">2.7.2.4</ecNumber>
    </recommendedName>
</protein>
<evidence type="ECO:0000256" key="6">
    <source>
        <dbReference type="ARBA" id="ARBA00022679"/>
    </source>
</evidence>
<keyword evidence="17" id="KW-1185">Reference proteome</keyword>
<dbReference type="NCBIfam" id="NF006540">
    <property type="entry name" value="PRK09034.1"/>
    <property type="match status" value="1"/>
</dbReference>
<name>A0ABU0MYL2_9FIRM</name>
<evidence type="ECO:0000256" key="7">
    <source>
        <dbReference type="ARBA" id="ARBA00022741"/>
    </source>
</evidence>
<evidence type="ECO:0000313" key="16">
    <source>
        <dbReference type="EMBL" id="MDQ0556002.1"/>
    </source>
</evidence>
<dbReference type="PROSITE" id="PS51671">
    <property type="entry name" value="ACT"/>
    <property type="match status" value="1"/>
</dbReference>
<dbReference type="InterPro" id="IPR005260">
    <property type="entry name" value="Asp_kin_monofn"/>
</dbReference>
<evidence type="ECO:0000259" key="15">
    <source>
        <dbReference type="PROSITE" id="PS51671"/>
    </source>
</evidence>